<reference evidence="15 16" key="1">
    <citation type="submission" date="2019-12" db="EMBL/GenBank/DDBJ databases">
        <title>Genomic-based taxomic classification of the family Erythrobacteraceae.</title>
        <authorList>
            <person name="Xu L."/>
        </authorList>
    </citation>
    <scope>NUCLEOTIDE SEQUENCE [LARGE SCALE GENOMIC DNA]</scope>
    <source>
        <strain evidence="15 16">DSM 18604</strain>
    </source>
</reference>
<keyword evidence="5 10" id="KW-0067">ATP-binding</keyword>
<dbReference type="UniPathway" id="UPA00219"/>
<comment type="pathway">
    <text evidence="10 11">Cell wall biogenesis; peptidoglycan biosynthesis.</text>
</comment>
<comment type="caution">
    <text evidence="15">The sequence shown here is derived from an EMBL/GenBank/DDBJ whole genome shotgun (WGS) entry which is preliminary data.</text>
</comment>
<dbReference type="GO" id="GO:0005737">
    <property type="term" value="C:cytoplasm"/>
    <property type="evidence" value="ECO:0007669"/>
    <property type="project" value="UniProtKB-SubCell"/>
</dbReference>
<dbReference type="NCBIfam" id="TIGR01143">
    <property type="entry name" value="murF"/>
    <property type="match status" value="1"/>
</dbReference>
<comment type="catalytic activity">
    <reaction evidence="10 11">
        <text>D-alanyl-D-alanine + UDP-N-acetyl-alpha-D-muramoyl-L-alanyl-gamma-D-glutamyl-meso-2,6-diaminopimelate + ATP = UDP-N-acetyl-alpha-D-muramoyl-L-alanyl-gamma-D-glutamyl-meso-2,6-diaminopimeloyl-D-alanyl-D-alanine + ADP + phosphate + H(+)</text>
        <dbReference type="Rhea" id="RHEA:28374"/>
        <dbReference type="ChEBI" id="CHEBI:15378"/>
        <dbReference type="ChEBI" id="CHEBI:30616"/>
        <dbReference type="ChEBI" id="CHEBI:43474"/>
        <dbReference type="ChEBI" id="CHEBI:57822"/>
        <dbReference type="ChEBI" id="CHEBI:61386"/>
        <dbReference type="ChEBI" id="CHEBI:83905"/>
        <dbReference type="ChEBI" id="CHEBI:456216"/>
        <dbReference type="EC" id="6.3.2.10"/>
    </reaction>
</comment>
<organism evidence="15 16">
    <name type="scientific">Altericroceibacterium indicum</name>
    <dbReference type="NCBI Taxonomy" id="374177"/>
    <lineage>
        <taxon>Bacteria</taxon>
        <taxon>Pseudomonadati</taxon>
        <taxon>Pseudomonadota</taxon>
        <taxon>Alphaproteobacteria</taxon>
        <taxon>Sphingomonadales</taxon>
        <taxon>Erythrobacteraceae</taxon>
        <taxon>Altericroceibacterium</taxon>
    </lineage>
</organism>
<comment type="subcellular location">
    <subcellularLocation>
        <location evidence="10 11">Cytoplasm</location>
    </subcellularLocation>
</comment>
<evidence type="ECO:0000256" key="9">
    <source>
        <dbReference type="ARBA" id="ARBA00023316"/>
    </source>
</evidence>
<evidence type="ECO:0000259" key="13">
    <source>
        <dbReference type="Pfam" id="PF02875"/>
    </source>
</evidence>
<evidence type="ECO:0000256" key="3">
    <source>
        <dbReference type="ARBA" id="ARBA00022618"/>
    </source>
</evidence>
<dbReference type="Pfam" id="PF01225">
    <property type="entry name" value="Mur_ligase"/>
    <property type="match status" value="1"/>
</dbReference>
<dbReference type="GO" id="GO:0051301">
    <property type="term" value="P:cell division"/>
    <property type="evidence" value="ECO:0007669"/>
    <property type="project" value="UniProtKB-KW"/>
</dbReference>
<dbReference type="GO" id="GO:0008360">
    <property type="term" value="P:regulation of cell shape"/>
    <property type="evidence" value="ECO:0007669"/>
    <property type="project" value="UniProtKB-KW"/>
</dbReference>
<feature type="domain" description="Mur ligase N-terminal catalytic" evidence="12">
    <location>
        <begin position="42"/>
        <end position="107"/>
    </location>
</feature>
<dbReference type="InterPro" id="IPR051046">
    <property type="entry name" value="MurCDEF_CellWall_CoF430Synth"/>
</dbReference>
<evidence type="ECO:0000259" key="14">
    <source>
        <dbReference type="Pfam" id="PF08245"/>
    </source>
</evidence>
<dbReference type="Pfam" id="PF08245">
    <property type="entry name" value="Mur_ligase_M"/>
    <property type="match status" value="1"/>
</dbReference>
<dbReference type="InterPro" id="IPR035911">
    <property type="entry name" value="MurE/MurF_N"/>
</dbReference>
<dbReference type="Proteomes" id="UP000460561">
    <property type="component" value="Unassembled WGS sequence"/>
</dbReference>
<dbReference type="HAMAP" id="MF_02019">
    <property type="entry name" value="MurF"/>
    <property type="match status" value="1"/>
</dbReference>
<gene>
    <name evidence="10 15" type="primary">murF</name>
    <name evidence="15" type="ORF">GRI39_06415</name>
</gene>
<dbReference type="GO" id="GO:0009252">
    <property type="term" value="P:peptidoglycan biosynthetic process"/>
    <property type="evidence" value="ECO:0007669"/>
    <property type="project" value="UniProtKB-UniRule"/>
</dbReference>
<keyword evidence="8 10" id="KW-0131">Cell cycle</keyword>
<keyword evidence="7 10" id="KW-0573">Peptidoglycan synthesis</keyword>
<name>A0A845A7L4_9SPHN</name>
<evidence type="ECO:0000259" key="12">
    <source>
        <dbReference type="Pfam" id="PF01225"/>
    </source>
</evidence>
<dbReference type="PANTHER" id="PTHR43024:SF1">
    <property type="entry name" value="UDP-N-ACETYLMURAMOYL-TRIPEPTIDE--D-ALANYL-D-ALANINE LIGASE"/>
    <property type="match status" value="1"/>
</dbReference>
<evidence type="ECO:0000256" key="2">
    <source>
        <dbReference type="ARBA" id="ARBA00022598"/>
    </source>
</evidence>
<evidence type="ECO:0000313" key="15">
    <source>
        <dbReference type="EMBL" id="MXP25674.1"/>
    </source>
</evidence>
<dbReference type="Gene3D" id="3.90.190.20">
    <property type="entry name" value="Mur ligase, C-terminal domain"/>
    <property type="match status" value="1"/>
</dbReference>
<proteinExistence type="inferred from homology"/>
<dbReference type="SUPFAM" id="SSF53244">
    <property type="entry name" value="MurD-like peptide ligases, peptide-binding domain"/>
    <property type="match status" value="1"/>
</dbReference>
<comment type="function">
    <text evidence="10 11">Involved in cell wall formation. Catalyzes the final step in the synthesis of UDP-N-acetylmuramoyl-pentapeptide, the precursor of murein.</text>
</comment>
<evidence type="ECO:0000256" key="8">
    <source>
        <dbReference type="ARBA" id="ARBA00023306"/>
    </source>
</evidence>
<feature type="domain" description="Mur ligase central" evidence="14">
    <location>
        <begin position="121"/>
        <end position="312"/>
    </location>
</feature>
<feature type="domain" description="Mur ligase C-terminal" evidence="13">
    <location>
        <begin position="348"/>
        <end position="468"/>
    </location>
</feature>
<dbReference type="OrthoDB" id="9801978at2"/>
<dbReference type="GO" id="GO:0005524">
    <property type="term" value="F:ATP binding"/>
    <property type="evidence" value="ECO:0007669"/>
    <property type="project" value="UniProtKB-UniRule"/>
</dbReference>
<dbReference type="Gene3D" id="3.40.1190.10">
    <property type="entry name" value="Mur-like, catalytic domain"/>
    <property type="match status" value="1"/>
</dbReference>
<sequence length="485" mass="50452">MSAVRQVLHWPQRKRDALPISLWDAPSLATAVDGVASGSFRVSGVEIDSRDVSPGDLFFALRGESMDGHRFLDKAFANGATAAIVDRPIDWPHILVSDTNAALEKLAAAARARVRGQIIGVTGSVGKTGVKEAIFAALERSSRGAAHRSIRSYNNHVGVPLSLARMPARSRYGIFEMGMNHKGEIAGLTAQVRPNVAVITTIAPAHIENLGSEEAIADAKAEIFAGIVQGGTAVIPADSVHFERLRNAALGCGAKVLSFGRSRDADIRLLDAIPAANGGSLVTVALGDERLCYGVAEPGDHWISNSLAVMGAVKAAGGDLGAAGLALSEMGGLKGRGARHKVHAPGGHALFIDESYNANPASMRATLAQLGQTPASRRIAVLGSMKELGDFAEGFHAQLAEPLLEAGVDFAVLVGDEMTALARELDHNAQKALGKVIPFAHCAGPGEAIAALEEFGLLAGDAVLVKGSNSVGLGRVVAHFTAREN</sequence>
<evidence type="ECO:0000256" key="1">
    <source>
        <dbReference type="ARBA" id="ARBA00022490"/>
    </source>
</evidence>
<keyword evidence="4 10" id="KW-0547">Nucleotide-binding</keyword>
<keyword evidence="1 10" id="KW-0963">Cytoplasm</keyword>
<dbReference type="GO" id="GO:0071555">
    <property type="term" value="P:cell wall organization"/>
    <property type="evidence" value="ECO:0007669"/>
    <property type="project" value="UniProtKB-KW"/>
</dbReference>
<dbReference type="SUPFAM" id="SSF63418">
    <property type="entry name" value="MurE/MurF N-terminal domain"/>
    <property type="match status" value="1"/>
</dbReference>
<dbReference type="InterPro" id="IPR013221">
    <property type="entry name" value="Mur_ligase_cen"/>
</dbReference>
<keyword evidence="3 10" id="KW-0132">Cell division</keyword>
<protein>
    <recommendedName>
        <fullName evidence="10 11">UDP-N-acetylmuramoyl-tripeptide--D-alanyl-D-alanine ligase</fullName>
        <ecNumber evidence="10 11">6.3.2.10</ecNumber>
    </recommendedName>
    <alternativeName>
        <fullName evidence="10">D-alanyl-D-alanine-adding enzyme</fullName>
    </alternativeName>
</protein>
<dbReference type="InterPro" id="IPR000713">
    <property type="entry name" value="Mur_ligase_N"/>
</dbReference>
<comment type="caution">
    <text evidence="10">Lacks conserved residue(s) required for the propagation of feature annotation.</text>
</comment>
<evidence type="ECO:0000256" key="7">
    <source>
        <dbReference type="ARBA" id="ARBA00022984"/>
    </source>
</evidence>
<keyword evidence="16" id="KW-1185">Reference proteome</keyword>
<evidence type="ECO:0000256" key="5">
    <source>
        <dbReference type="ARBA" id="ARBA00022840"/>
    </source>
</evidence>
<dbReference type="AlphaFoldDB" id="A0A845A7L4"/>
<evidence type="ECO:0000313" key="16">
    <source>
        <dbReference type="Proteomes" id="UP000460561"/>
    </source>
</evidence>
<dbReference type="InterPro" id="IPR004101">
    <property type="entry name" value="Mur_ligase_C"/>
</dbReference>
<dbReference type="Pfam" id="PF02875">
    <property type="entry name" value="Mur_ligase_C"/>
    <property type="match status" value="1"/>
</dbReference>
<keyword evidence="9 10" id="KW-0961">Cell wall biogenesis/degradation</keyword>
<evidence type="ECO:0000256" key="10">
    <source>
        <dbReference type="HAMAP-Rule" id="MF_02019"/>
    </source>
</evidence>
<dbReference type="GO" id="GO:0047480">
    <property type="term" value="F:UDP-N-acetylmuramoyl-tripeptide-D-alanyl-D-alanine ligase activity"/>
    <property type="evidence" value="ECO:0007669"/>
    <property type="project" value="UniProtKB-UniRule"/>
</dbReference>
<dbReference type="PANTHER" id="PTHR43024">
    <property type="entry name" value="UDP-N-ACETYLMURAMOYL-TRIPEPTIDE--D-ALANYL-D-ALANINE LIGASE"/>
    <property type="match status" value="1"/>
</dbReference>
<dbReference type="InterPro" id="IPR005863">
    <property type="entry name" value="UDP-N-AcMur_synth"/>
</dbReference>
<dbReference type="EMBL" id="WTYQ01000002">
    <property type="protein sequence ID" value="MXP25674.1"/>
    <property type="molecule type" value="Genomic_DNA"/>
</dbReference>
<dbReference type="InterPro" id="IPR036615">
    <property type="entry name" value="Mur_ligase_C_dom_sf"/>
</dbReference>
<accession>A0A845A7L4</accession>
<keyword evidence="6 10" id="KW-0133">Cell shape</keyword>
<dbReference type="InterPro" id="IPR036565">
    <property type="entry name" value="Mur-like_cat_sf"/>
</dbReference>
<evidence type="ECO:0000256" key="11">
    <source>
        <dbReference type="RuleBase" id="RU004136"/>
    </source>
</evidence>
<dbReference type="EC" id="6.3.2.10" evidence="10 11"/>
<comment type="similarity">
    <text evidence="10">Belongs to the MurCDEF family. MurF subfamily.</text>
</comment>
<evidence type="ECO:0000256" key="6">
    <source>
        <dbReference type="ARBA" id="ARBA00022960"/>
    </source>
</evidence>
<evidence type="ECO:0000256" key="4">
    <source>
        <dbReference type="ARBA" id="ARBA00022741"/>
    </source>
</evidence>
<dbReference type="RefSeq" id="WP_160738877.1">
    <property type="nucleotide sequence ID" value="NZ_WTYQ01000002.1"/>
</dbReference>
<keyword evidence="2 10" id="KW-0436">Ligase</keyword>
<dbReference type="SUPFAM" id="SSF53623">
    <property type="entry name" value="MurD-like peptide ligases, catalytic domain"/>
    <property type="match status" value="1"/>
</dbReference>
<dbReference type="Gene3D" id="3.40.1390.10">
    <property type="entry name" value="MurE/MurF, N-terminal domain"/>
    <property type="match status" value="1"/>
</dbReference>